<evidence type="ECO:0000313" key="3">
    <source>
        <dbReference type="EMBL" id="CEK49022.1"/>
    </source>
</evidence>
<feature type="domain" description="S-adenosylmethionine-dependent methyltransferase Rv2258c-like winged HTH" evidence="2">
    <location>
        <begin position="57"/>
        <end position="114"/>
    </location>
</feature>
<dbReference type="EMBL" id="HACG01002157">
    <property type="protein sequence ID" value="CEK49022.1"/>
    <property type="molecule type" value="Transcribed_RNA"/>
</dbReference>
<protein>
    <submittedName>
        <fullName evidence="3">Uncharacterized protein</fullName>
    </submittedName>
</protein>
<sequence length="386" mass="42706">NTFDPQLRDRIICKLQCFWCQSILSVSGLLSCHSANVTFSMAAYGQKVSDVINSTFIGMSLSLSKDVGILKTLLEASKPLTSHEIADTNELKERYVREILDCLSTAEVFHASKSEAGDLVYHLEDDEKKMFNGPLIAFASFPGILTTLYDQVKSCLPKAGPSGARYSSACHDCMEEFSVQNLDTYVEKIIEFVDGLKEKLESGIEVIEFGCGRGRLMARFAQMFPKSNFTASDNVPLLLEQLKGNLGHIPNIKYEIYDLCSLPNTPAKKYDWIYCVDVIHDLPNPLEALKGIRRLVNESSGIFTMIDMATSGSPIEDRGNLNVACLYAASTFLCIPESFQREDSHALGACWGKPTAVKLSNTAGFNVTVKDIEGNMAIFICHPFQQ</sequence>
<organism evidence="3">
    <name type="scientific">Arion vulgaris</name>
    <dbReference type="NCBI Taxonomy" id="1028688"/>
    <lineage>
        <taxon>Eukaryota</taxon>
        <taxon>Metazoa</taxon>
        <taxon>Spiralia</taxon>
        <taxon>Lophotrochozoa</taxon>
        <taxon>Mollusca</taxon>
        <taxon>Gastropoda</taxon>
        <taxon>Heterobranchia</taxon>
        <taxon>Euthyneura</taxon>
        <taxon>Panpulmonata</taxon>
        <taxon>Eupulmonata</taxon>
        <taxon>Stylommatophora</taxon>
        <taxon>Helicina</taxon>
        <taxon>Arionoidea</taxon>
        <taxon>Arionidae</taxon>
        <taxon>Arion</taxon>
    </lineage>
</organism>
<accession>A0A0B6XY85</accession>
<dbReference type="CDD" id="cd02440">
    <property type="entry name" value="AdoMet_MTases"/>
    <property type="match status" value="1"/>
</dbReference>
<dbReference type="AlphaFoldDB" id="A0A0B6XY85"/>
<feature type="non-terminal residue" evidence="3">
    <location>
        <position position="1"/>
    </location>
</feature>
<feature type="domain" description="Methyltransferase" evidence="1">
    <location>
        <begin position="206"/>
        <end position="297"/>
    </location>
</feature>
<dbReference type="PANTHER" id="PTHR45128">
    <property type="entry name" value="METHYLTRANSFERASE TYPE 11"/>
    <property type="match status" value="1"/>
</dbReference>
<dbReference type="InterPro" id="IPR029063">
    <property type="entry name" value="SAM-dependent_MTases_sf"/>
</dbReference>
<dbReference type="PANTHER" id="PTHR45128:SF1">
    <property type="entry name" value="S-ADENOSYLMETHIONINE-DEPENDENT METHYLTRANSFERASE RV2258C"/>
    <property type="match status" value="1"/>
</dbReference>
<gene>
    <name evidence="3" type="primary">ORF6074</name>
</gene>
<dbReference type="Gene3D" id="3.40.50.150">
    <property type="entry name" value="Vaccinia Virus protein VP39"/>
    <property type="match status" value="1"/>
</dbReference>
<dbReference type="InterPro" id="IPR053173">
    <property type="entry name" value="SAM-binding_MTase"/>
</dbReference>
<dbReference type="InterPro" id="IPR041698">
    <property type="entry name" value="Methyltransf_25"/>
</dbReference>
<dbReference type="InterPro" id="IPR048711">
    <property type="entry name" value="WHD_Rv2258c"/>
</dbReference>
<evidence type="ECO:0000259" key="1">
    <source>
        <dbReference type="Pfam" id="PF13649"/>
    </source>
</evidence>
<dbReference type="Pfam" id="PF21320">
    <property type="entry name" value="WHD_Rv2258c"/>
    <property type="match status" value="1"/>
</dbReference>
<proteinExistence type="predicted"/>
<dbReference type="SUPFAM" id="SSF53335">
    <property type="entry name" value="S-adenosyl-L-methionine-dependent methyltransferases"/>
    <property type="match status" value="1"/>
</dbReference>
<name>A0A0B6XY85_9EUPU</name>
<evidence type="ECO:0000259" key="2">
    <source>
        <dbReference type="Pfam" id="PF21320"/>
    </source>
</evidence>
<reference evidence="3" key="1">
    <citation type="submission" date="2014-12" db="EMBL/GenBank/DDBJ databases">
        <title>Insight into the proteome of Arion vulgaris.</title>
        <authorList>
            <person name="Aradska J."/>
            <person name="Bulat T."/>
            <person name="Smidak R."/>
            <person name="Sarate P."/>
            <person name="Gangsoo J."/>
            <person name="Sialana F."/>
            <person name="Bilban M."/>
            <person name="Lubec G."/>
        </authorList>
    </citation>
    <scope>NUCLEOTIDE SEQUENCE</scope>
    <source>
        <tissue evidence="3">Skin</tissue>
    </source>
</reference>
<dbReference type="Pfam" id="PF13649">
    <property type="entry name" value="Methyltransf_25"/>
    <property type="match status" value="1"/>
</dbReference>